<dbReference type="Gene3D" id="1.20.140.80">
    <property type="entry name" value="Transcription factor DP"/>
    <property type="match status" value="1"/>
</dbReference>
<dbReference type="PANTHER" id="PTHR12548:SF19">
    <property type="entry name" value="TRANSCRIPTION FACTOR-LIKE PROTEIN DPA"/>
    <property type="match status" value="1"/>
</dbReference>
<dbReference type="InterPro" id="IPR003316">
    <property type="entry name" value="E2F_WHTH_DNA-bd_dom"/>
</dbReference>
<dbReference type="GO" id="GO:0016020">
    <property type="term" value="C:membrane"/>
    <property type="evidence" value="ECO:0007669"/>
    <property type="project" value="UniProtKB-SubCell"/>
</dbReference>
<evidence type="ECO:0000256" key="5">
    <source>
        <dbReference type="ARBA" id="ARBA00022679"/>
    </source>
</evidence>
<evidence type="ECO:0000256" key="15">
    <source>
        <dbReference type="SAM" id="Phobius"/>
    </source>
</evidence>
<dbReference type="GO" id="GO:0051726">
    <property type="term" value="P:regulation of cell cycle"/>
    <property type="evidence" value="ECO:0007669"/>
    <property type="project" value="InterPro"/>
</dbReference>
<dbReference type="AlphaFoldDB" id="A0A6A4KY63"/>
<keyword evidence="9 13" id="KW-0804">Transcription</keyword>
<feature type="non-terminal residue" evidence="18">
    <location>
        <position position="1"/>
    </location>
</feature>
<feature type="region of interest" description="Disordered" evidence="14">
    <location>
        <begin position="343"/>
        <end position="365"/>
    </location>
</feature>
<keyword evidence="8 15" id="KW-0472">Membrane</keyword>
<sequence>MKRSHIHLPRCLARKWLIPVLFTSTISLISLFITTLPHHNPNPNPSIPISDSNSNPRTGPPELPRFAYYLSGGAGDGPRLKRLLQAAYHPRNSTCCTSTSKPRTPSGSSWPVLVYGFCNKRLIPLVPDLLHIFSYLPRDLNFLEHTSNIGWKEFQRGRPIIVDPGLYHSKKSGVFGAKEKRSLPASFKLFMVGKKVESKGRTTYSEVADEIVAEFTEANSSAVSLDKVEEKNIRRRVYDALNVLMALDIIFKEGKEIRWKGLPSTDVKDMEQNKALRVKLMNQIGKKAAYLKDLEEQTNPHATVEIEISEDMQLVHFDFNSTPFSLHDDAYILKLLRCYQHPESRNNSQNSSVLSSSSSDVASGGTKSFCWNSEMDMSK</sequence>
<evidence type="ECO:0000259" key="16">
    <source>
        <dbReference type="SMART" id="SM01138"/>
    </source>
</evidence>
<dbReference type="InterPro" id="IPR003406">
    <property type="entry name" value="Glyco_trans_14"/>
</dbReference>
<accession>A0A6A4KY63</accession>
<protein>
    <recommendedName>
        <fullName evidence="20">E2F/DP family winged-helix DNA-binding domain-containing protein</fullName>
    </recommendedName>
</protein>
<evidence type="ECO:0000256" key="7">
    <source>
        <dbReference type="ARBA" id="ARBA00023125"/>
    </source>
</evidence>
<dbReference type="InterPro" id="IPR015648">
    <property type="entry name" value="Transcrpt_fac_DP"/>
</dbReference>
<keyword evidence="11 13" id="KW-0539">Nucleus</keyword>
<dbReference type="GO" id="GO:0000977">
    <property type="term" value="F:RNA polymerase II transcription regulatory region sequence-specific DNA binding"/>
    <property type="evidence" value="ECO:0007669"/>
    <property type="project" value="TreeGrafter"/>
</dbReference>
<dbReference type="InterPro" id="IPR038168">
    <property type="entry name" value="TF_DP_C_sf"/>
</dbReference>
<dbReference type="EMBL" id="QEFC01003481">
    <property type="protein sequence ID" value="KAE9447799.1"/>
    <property type="molecule type" value="Genomic_DNA"/>
</dbReference>
<evidence type="ECO:0000256" key="14">
    <source>
        <dbReference type="SAM" id="MobiDB-lite"/>
    </source>
</evidence>
<feature type="domain" description="E2F/DP family winged-helix DNA-binding" evidence="17">
    <location>
        <begin position="178"/>
        <end position="261"/>
    </location>
</feature>
<dbReference type="GO" id="GO:0016757">
    <property type="term" value="F:glycosyltransferase activity"/>
    <property type="evidence" value="ECO:0007669"/>
    <property type="project" value="UniProtKB-KW"/>
</dbReference>
<dbReference type="FunFam" id="1.10.10.10:FF:000360">
    <property type="entry name" value="Transcription factor Dp-1, a"/>
    <property type="match status" value="1"/>
</dbReference>
<evidence type="ECO:0000256" key="4">
    <source>
        <dbReference type="ARBA" id="ARBA00022676"/>
    </source>
</evidence>
<evidence type="ECO:0000313" key="19">
    <source>
        <dbReference type="Proteomes" id="UP000428333"/>
    </source>
</evidence>
<evidence type="ECO:0000256" key="2">
    <source>
        <dbReference type="ARBA" id="ARBA00004606"/>
    </source>
</evidence>
<dbReference type="PANTHER" id="PTHR12548">
    <property type="entry name" value="TRANSCRIPTION FACTOR DP"/>
    <property type="match status" value="1"/>
</dbReference>
<name>A0A6A4KY63_9ERIC</name>
<evidence type="ECO:0000256" key="12">
    <source>
        <dbReference type="ARBA" id="ARBA00023306"/>
    </source>
</evidence>
<keyword evidence="5" id="KW-0808">Transferase</keyword>
<dbReference type="Pfam" id="PF02319">
    <property type="entry name" value="WHD_E2F_TDP"/>
    <property type="match status" value="1"/>
</dbReference>
<reference evidence="18 19" key="1">
    <citation type="journal article" date="2019" name="Genome Biol. Evol.">
        <title>The Rhododendron genome and chromosomal organization provide insight into shared whole-genome duplications across the heath family (Ericaceae).</title>
        <authorList>
            <person name="Soza V.L."/>
            <person name="Lindsley D."/>
            <person name="Waalkes A."/>
            <person name="Ramage E."/>
            <person name="Patwardhan R.P."/>
            <person name="Burton J.N."/>
            <person name="Adey A."/>
            <person name="Kumar A."/>
            <person name="Qiu R."/>
            <person name="Shendure J."/>
            <person name="Hall B."/>
        </authorList>
    </citation>
    <scope>NUCLEOTIDE SEQUENCE [LARGE SCALE GENOMIC DNA]</scope>
    <source>
        <strain evidence="18">RSF 1966-606</strain>
    </source>
</reference>
<evidence type="ECO:0000256" key="8">
    <source>
        <dbReference type="ARBA" id="ARBA00023136"/>
    </source>
</evidence>
<keyword evidence="4" id="KW-0328">Glycosyltransferase</keyword>
<evidence type="ECO:0000256" key="10">
    <source>
        <dbReference type="ARBA" id="ARBA00023180"/>
    </source>
</evidence>
<evidence type="ECO:0000256" key="6">
    <source>
        <dbReference type="ARBA" id="ARBA00023015"/>
    </source>
</evidence>
<keyword evidence="12" id="KW-0131">Cell cycle</keyword>
<dbReference type="InterPro" id="IPR037241">
    <property type="entry name" value="E2F-DP_heterodim"/>
</dbReference>
<feature type="transmembrane region" description="Helical" evidence="15">
    <location>
        <begin position="16"/>
        <end position="36"/>
    </location>
</feature>
<keyword evidence="6 13" id="KW-0805">Transcription regulation</keyword>
<dbReference type="InterPro" id="IPR036388">
    <property type="entry name" value="WH-like_DNA-bd_sf"/>
</dbReference>
<evidence type="ECO:0000256" key="9">
    <source>
        <dbReference type="ARBA" id="ARBA00023163"/>
    </source>
</evidence>
<dbReference type="InterPro" id="IPR014889">
    <property type="entry name" value="Transc_factor_DP_C"/>
</dbReference>
<evidence type="ECO:0008006" key="20">
    <source>
        <dbReference type="Google" id="ProtNLM"/>
    </source>
</evidence>
<dbReference type="Pfam" id="PF08781">
    <property type="entry name" value="DP"/>
    <property type="match status" value="1"/>
</dbReference>
<evidence type="ECO:0000256" key="1">
    <source>
        <dbReference type="ARBA" id="ARBA00004123"/>
    </source>
</evidence>
<comment type="subcellular location">
    <subcellularLocation>
        <location evidence="2">Membrane</location>
        <topology evidence="2">Single-pass type II membrane protein</topology>
    </subcellularLocation>
    <subcellularLocation>
        <location evidence="1 13">Nucleus</location>
    </subcellularLocation>
</comment>
<evidence type="ECO:0000256" key="3">
    <source>
        <dbReference type="ARBA" id="ARBA00010940"/>
    </source>
</evidence>
<dbReference type="Proteomes" id="UP000428333">
    <property type="component" value="Linkage Group LG12"/>
</dbReference>
<dbReference type="Pfam" id="PF02485">
    <property type="entry name" value="Branch"/>
    <property type="match status" value="1"/>
</dbReference>
<dbReference type="SUPFAM" id="SSF46785">
    <property type="entry name" value="Winged helix' DNA-binding domain"/>
    <property type="match status" value="1"/>
</dbReference>
<feature type="compositionally biased region" description="Low complexity" evidence="14">
    <location>
        <begin position="345"/>
        <end position="359"/>
    </location>
</feature>
<evidence type="ECO:0000256" key="13">
    <source>
        <dbReference type="RuleBase" id="RU003796"/>
    </source>
</evidence>
<keyword evidence="15" id="KW-1133">Transmembrane helix</keyword>
<evidence type="ECO:0000259" key="17">
    <source>
        <dbReference type="SMART" id="SM01372"/>
    </source>
</evidence>
<dbReference type="SUPFAM" id="SSF144074">
    <property type="entry name" value="E2F-DP heterodimerization region"/>
    <property type="match status" value="1"/>
</dbReference>
<keyword evidence="7 13" id="KW-0238">DNA-binding</keyword>
<evidence type="ECO:0000313" key="18">
    <source>
        <dbReference type="EMBL" id="KAE9447799.1"/>
    </source>
</evidence>
<dbReference type="OrthoDB" id="2019572at2759"/>
<dbReference type="GO" id="GO:0005634">
    <property type="term" value="C:nucleus"/>
    <property type="evidence" value="ECO:0007669"/>
    <property type="project" value="UniProtKB-SubCell"/>
</dbReference>
<organism evidence="18 19">
    <name type="scientific">Rhododendron williamsianum</name>
    <dbReference type="NCBI Taxonomy" id="262921"/>
    <lineage>
        <taxon>Eukaryota</taxon>
        <taxon>Viridiplantae</taxon>
        <taxon>Streptophyta</taxon>
        <taxon>Embryophyta</taxon>
        <taxon>Tracheophyta</taxon>
        <taxon>Spermatophyta</taxon>
        <taxon>Magnoliopsida</taxon>
        <taxon>eudicotyledons</taxon>
        <taxon>Gunneridae</taxon>
        <taxon>Pentapetalae</taxon>
        <taxon>asterids</taxon>
        <taxon>Ericales</taxon>
        <taxon>Ericaceae</taxon>
        <taxon>Ericoideae</taxon>
        <taxon>Rhodoreae</taxon>
        <taxon>Rhododendron</taxon>
    </lineage>
</organism>
<keyword evidence="15" id="KW-0812">Transmembrane</keyword>
<feature type="domain" description="Transcription factor DP C-terminal" evidence="16">
    <location>
        <begin position="268"/>
        <end position="368"/>
    </location>
</feature>
<dbReference type="InterPro" id="IPR036390">
    <property type="entry name" value="WH_DNA-bd_sf"/>
</dbReference>
<comment type="caution">
    <text evidence="18">The sequence shown here is derived from an EMBL/GenBank/DDBJ whole genome shotgun (WGS) entry which is preliminary data.</text>
</comment>
<dbReference type="Gene3D" id="1.10.10.10">
    <property type="entry name" value="Winged helix-like DNA-binding domain superfamily/Winged helix DNA-binding domain"/>
    <property type="match status" value="1"/>
</dbReference>
<keyword evidence="10" id="KW-0325">Glycoprotein</keyword>
<dbReference type="GO" id="GO:0000981">
    <property type="term" value="F:DNA-binding transcription factor activity, RNA polymerase II-specific"/>
    <property type="evidence" value="ECO:0007669"/>
    <property type="project" value="TreeGrafter"/>
</dbReference>
<gene>
    <name evidence="18" type="ORF">C3L33_20297</name>
</gene>
<evidence type="ECO:0000256" key="11">
    <source>
        <dbReference type="ARBA" id="ARBA00023242"/>
    </source>
</evidence>
<comment type="similarity">
    <text evidence="3 13">Belongs to the E2F/DP family.</text>
</comment>
<dbReference type="SMART" id="SM01138">
    <property type="entry name" value="DP"/>
    <property type="match status" value="1"/>
</dbReference>
<dbReference type="SMART" id="SM01372">
    <property type="entry name" value="E2F_TDP"/>
    <property type="match status" value="1"/>
</dbReference>
<dbReference type="GO" id="GO:0005667">
    <property type="term" value="C:transcription regulator complex"/>
    <property type="evidence" value="ECO:0007669"/>
    <property type="project" value="InterPro"/>
</dbReference>
<proteinExistence type="inferred from homology"/>
<keyword evidence="19" id="KW-1185">Reference proteome</keyword>